<proteinExistence type="predicted"/>
<feature type="compositionally biased region" description="Polar residues" evidence="1">
    <location>
        <begin position="9"/>
        <end position="36"/>
    </location>
</feature>
<protein>
    <submittedName>
        <fullName evidence="2">Uncharacterized protein</fullName>
    </submittedName>
</protein>
<comment type="caution">
    <text evidence="2">The sequence shown here is derived from an EMBL/GenBank/DDBJ whole genome shotgun (WGS) entry which is preliminary data.</text>
</comment>
<organism evidence="2 3">
    <name type="scientific">Streblomastix strix</name>
    <dbReference type="NCBI Taxonomy" id="222440"/>
    <lineage>
        <taxon>Eukaryota</taxon>
        <taxon>Metamonada</taxon>
        <taxon>Preaxostyla</taxon>
        <taxon>Oxymonadida</taxon>
        <taxon>Streblomastigidae</taxon>
        <taxon>Streblomastix</taxon>
    </lineage>
</organism>
<dbReference type="Proteomes" id="UP000324800">
    <property type="component" value="Unassembled WGS sequence"/>
</dbReference>
<evidence type="ECO:0000313" key="2">
    <source>
        <dbReference type="EMBL" id="KAA6322869.1"/>
    </source>
</evidence>
<evidence type="ECO:0000256" key="1">
    <source>
        <dbReference type="SAM" id="MobiDB-lite"/>
    </source>
</evidence>
<gene>
    <name evidence="2" type="ORF">EZS28_054380</name>
</gene>
<name>A0A5J4QP25_9EUKA</name>
<dbReference type="EMBL" id="SNRW01044802">
    <property type="protein sequence ID" value="KAA6322869.1"/>
    <property type="molecule type" value="Genomic_DNA"/>
</dbReference>
<reference evidence="2 3" key="1">
    <citation type="submission" date="2019-03" db="EMBL/GenBank/DDBJ databases">
        <title>Single cell metagenomics reveals metabolic interactions within the superorganism composed of flagellate Streblomastix strix and complex community of Bacteroidetes bacteria on its surface.</title>
        <authorList>
            <person name="Treitli S.C."/>
            <person name="Kolisko M."/>
            <person name="Husnik F."/>
            <person name="Keeling P."/>
            <person name="Hampl V."/>
        </authorList>
    </citation>
    <scope>NUCLEOTIDE SEQUENCE [LARGE SCALE GENOMIC DNA]</scope>
    <source>
        <strain evidence="2">ST1C</strain>
    </source>
</reference>
<sequence length="78" mass="8549">MSDVGIEGANTTESSGIGQQLSARSTSRSQSPNSICIDNKTREGIQDQIFGRLPRKKLPPWIPPHMHELKVEHAVKVG</sequence>
<evidence type="ECO:0000313" key="3">
    <source>
        <dbReference type="Proteomes" id="UP000324800"/>
    </source>
</evidence>
<accession>A0A5J4QP25</accession>
<feature type="region of interest" description="Disordered" evidence="1">
    <location>
        <begin position="1"/>
        <end position="41"/>
    </location>
</feature>
<dbReference type="AlphaFoldDB" id="A0A5J4QP25"/>